<keyword evidence="9" id="KW-1133">Transmembrane helix</keyword>
<dbReference type="CTD" id="54902"/>
<evidence type="ECO:0000256" key="6">
    <source>
        <dbReference type="ARBA" id="ARBA00023128"/>
    </source>
</evidence>
<evidence type="ECO:0000256" key="8">
    <source>
        <dbReference type="SAM" id="MobiDB-lite"/>
    </source>
</evidence>
<organism evidence="10 11">
    <name type="scientific">Patiria miniata</name>
    <name type="common">Bat star</name>
    <name type="synonym">Asterina miniata</name>
    <dbReference type="NCBI Taxonomy" id="46514"/>
    <lineage>
        <taxon>Eukaryota</taxon>
        <taxon>Metazoa</taxon>
        <taxon>Echinodermata</taxon>
        <taxon>Eleutherozoa</taxon>
        <taxon>Asterozoa</taxon>
        <taxon>Asteroidea</taxon>
        <taxon>Valvatacea</taxon>
        <taxon>Valvatida</taxon>
        <taxon>Asterinidae</taxon>
        <taxon>Patiria</taxon>
    </lineage>
</organism>
<dbReference type="EnsemblMetazoa" id="XM_038188745.1">
    <property type="protein sequence ID" value="XP_038044673.1"/>
    <property type="gene ID" value="LOC119719332"/>
</dbReference>
<keyword evidence="9" id="KW-0472">Membrane</keyword>
<reference evidence="10" key="1">
    <citation type="submission" date="2022-11" db="UniProtKB">
        <authorList>
            <consortium name="EnsemblMetazoa"/>
        </authorList>
    </citation>
    <scope>IDENTIFICATION</scope>
</reference>
<dbReference type="PANTHER" id="PTHR13143:SF6">
    <property type="entry name" value="TETRATRICOPEPTIDE REPEAT PROTEIN 19, MITOCHONDRIAL"/>
    <property type="match status" value="1"/>
</dbReference>
<feature type="repeat" description="TPR" evidence="7">
    <location>
        <begin position="447"/>
        <end position="480"/>
    </location>
</feature>
<dbReference type="OrthoDB" id="5986190at2759"/>
<evidence type="ECO:0000256" key="5">
    <source>
        <dbReference type="ARBA" id="ARBA00022946"/>
    </source>
</evidence>
<evidence type="ECO:0000313" key="11">
    <source>
        <dbReference type="Proteomes" id="UP000887568"/>
    </source>
</evidence>
<evidence type="ECO:0000256" key="2">
    <source>
        <dbReference type="ARBA" id="ARBA00008219"/>
    </source>
</evidence>
<dbReference type="InterPro" id="IPR011990">
    <property type="entry name" value="TPR-like_helical_dom_sf"/>
</dbReference>
<dbReference type="PANTHER" id="PTHR13143">
    <property type="entry name" value="TETRATRICOPEPTIDE REPEAT PROTEIN 19"/>
    <property type="match status" value="1"/>
</dbReference>
<dbReference type="OMA" id="YRRRMES"/>
<feature type="transmembrane region" description="Helical" evidence="9">
    <location>
        <begin position="201"/>
        <end position="221"/>
    </location>
</feature>
<keyword evidence="6" id="KW-0496">Mitochondrion</keyword>
<dbReference type="Proteomes" id="UP000887568">
    <property type="component" value="Unplaced"/>
</dbReference>
<keyword evidence="9" id="KW-0812">Transmembrane</keyword>
<dbReference type="GO" id="GO:0034551">
    <property type="term" value="P:mitochondrial respiratory chain complex III assembly"/>
    <property type="evidence" value="ECO:0007669"/>
    <property type="project" value="InterPro"/>
</dbReference>
<keyword evidence="11" id="KW-1185">Reference proteome</keyword>
<dbReference type="InterPro" id="IPR019734">
    <property type="entry name" value="TPR_rpt"/>
</dbReference>
<dbReference type="GeneID" id="119719332"/>
<evidence type="ECO:0000256" key="4">
    <source>
        <dbReference type="ARBA" id="ARBA00022803"/>
    </source>
</evidence>
<evidence type="ECO:0000256" key="9">
    <source>
        <dbReference type="SAM" id="Phobius"/>
    </source>
</evidence>
<dbReference type="PROSITE" id="PS50005">
    <property type="entry name" value="TPR"/>
    <property type="match status" value="1"/>
</dbReference>
<comment type="similarity">
    <text evidence="2">Belongs to the TTC19 family.</text>
</comment>
<evidence type="ECO:0000256" key="7">
    <source>
        <dbReference type="PROSITE-ProRule" id="PRU00339"/>
    </source>
</evidence>
<name>A0A913YYN0_PATMI</name>
<feature type="compositionally biased region" description="Low complexity" evidence="8">
    <location>
        <begin position="83"/>
        <end position="95"/>
    </location>
</feature>
<keyword evidence="3" id="KW-0677">Repeat</keyword>
<dbReference type="InterPro" id="IPR040395">
    <property type="entry name" value="TTC19"/>
</dbReference>
<keyword evidence="4 7" id="KW-0802">TPR repeat</keyword>
<dbReference type="GO" id="GO:0005743">
    <property type="term" value="C:mitochondrial inner membrane"/>
    <property type="evidence" value="ECO:0007669"/>
    <property type="project" value="TreeGrafter"/>
</dbReference>
<keyword evidence="5" id="KW-0809">Transit peptide</keyword>
<feature type="region of interest" description="Disordered" evidence="8">
    <location>
        <begin position="83"/>
        <end position="116"/>
    </location>
</feature>
<sequence length="518" mass="58064">MAASMKGVYQNLSRIFLLKRSLHSSLLVHRNAFKVPSIRPKQLESTRCGNICLRNHSLVLVKTLCTDSTTDNVGFSKAARRTTSSSQKSVTSSDSEILRSDNSGTGIAGPKEQLGQKLKGDINVSHDSLYDLSSDLKTTVESQEEQAQNPDFYRRRAESEFGADGKRRTFKGYHDSNQGPGQFVEEPPIVREKRKPMYEPAYYYGFASILCCSVVVALALFKKEQKDTIELLIAKSWAEDREGNLAKAEALLHKALKMAQDDKNTNAVTYIFDQMANLSMRHGNLTKAEGLFKETLKLMISSGTAQDDSAVIEISLKLARMFDRMRRYDDAEQGFKWCISTTEKKLAQPNDKETTRNLQSLLGMCLDCHARFLAAHGRLQEAKEMYKRALHICEEELKIDGIPHPQTVILLNDLGTVHDLGGDFAEAIELIERASDLAEERSPHDLPTVLCNLASVNMHAEKFEEARSHYKRALSVAERQGDAAAILEIKNSMAQLDTNVFLKKQKEGNKKRELGQKS</sequence>
<feature type="region of interest" description="Disordered" evidence="8">
    <location>
        <begin position="164"/>
        <end position="184"/>
    </location>
</feature>
<evidence type="ECO:0000256" key="1">
    <source>
        <dbReference type="ARBA" id="ARBA00004173"/>
    </source>
</evidence>
<dbReference type="Pfam" id="PF13424">
    <property type="entry name" value="TPR_12"/>
    <property type="match status" value="1"/>
</dbReference>
<evidence type="ECO:0000313" key="10">
    <source>
        <dbReference type="EnsemblMetazoa" id="XP_038044673.1"/>
    </source>
</evidence>
<dbReference type="Gene3D" id="1.25.40.10">
    <property type="entry name" value="Tetratricopeptide repeat domain"/>
    <property type="match status" value="2"/>
</dbReference>
<protein>
    <submittedName>
        <fullName evidence="10">Uncharacterized protein</fullName>
    </submittedName>
</protein>
<evidence type="ECO:0000256" key="3">
    <source>
        <dbReference type="ARBA" id="ARBA00022737"/>
    </source>
</evidence>
<dbReference type="AlphaFoldDB" id="A0A913YYN0"/>
<comment type="subcellular location">
    <subcellularLocation>
        <location evidence="1">Mitochondrion</location>
    </subcellularLocation>
</comment>
<accession>A0A913YYN0</accession>
<dbReference type="RefSeq" id="XP_038044673.1">
    <property type="nucleotide sequence ID" value="XM_038188745.1"/>
</dbReference>
<proteinExistence type="inferred from homology"/>
<dbReference type="Pfam" id="PF13374">
    <property type="entry name" value="TPR_10"/>
    <property type="match status" value="1"/>
</dbReference>
<dbReference type="SUPFAM" id="SSF48452">
    <property type="entry name" value="TPR-like"/>
    <property type="match status" value="1"/>
</dbReference>
<dbReference type="SMART" id="SM00028">
    <property type="entry name" value="TPR"/>
    <property type="match status" value="6"/>
</dbReference>